<dbReference type="CDD" id="cd05483">
    <property type="entry name" value="retropepsin_like_bacteria"/>
    <property type="match status" value="1"/>
</dbReference>
<keyword evidence="2" id="KW-0378">Hydrolase</keyword>
<dbReference type="Proteomes" id="UP000698242">
    <property type="component" value="Unassembled WGS sequence"/>
</dbReference>
<proteinExistence type="predicted"/>
<protein>
    <submittedName>
        <fullName evidence="2">Aspartyl protease family protein</fullName>
    </submittedName>
</protein>
<dbReference type="InterPro" id="IPR011969">
    <property type="entry name" value="Clan_AA_Asp_peptidase_C"/>
</dbReference>
<accession>A0A921NSZ2</accession>
<dbReference type="InterPro" id="IPR021109">
    <property type="entry name" value="Peptidase_aspartic_dom_sf"/>
</dbReference>
<keyword evidence="3" id="KW-1185">Reference proteome</keyword>
<feature type="transmembrane region" description="Helical" evidence="1">
    <location>
        <begin position="6"/>
        <end position="25"/>
    </location>
</feature>
<name>A0A921NSZ2_9RHOB</name>
<keyword evidence="1" id="KW-0812">Transmembrane</keyword>
<organism evidence="2 3">
    <name type="scientific">Profundibacterium mesophilum KAUST100406-0324</name>
    <dbReference type="NCBI Taxonomy" id="1037889"/>
    <lineage>
        <taxon>Bacteria</taxon>
        <taxon>Pseudomonadati</taxon>
        <taxon>Pseudomonadota</taxon>
        <taxon>Alphaproteobacteria</taxon>
        <taxon>Rhodobacterales</taxon>
        <taxon>Roseobacteraceae</taxon>
        <taxon>Profundibacterium</taxon>
    </lineage>
</organism>
<dbReference type="AlphaFoldDB" id="A0A921NSZ2"/>
<feature type="transmembrane region" description="Helical" evidence="1">
    <location>
        <begin position="32"/>
        <end position="52"/>
    </location>
</feature>
<evidence type="ECO:0000256" key="1">
    <source>
        <dbReference type="SAM" id="Phobius"/>
    </source>
</evidence>
<dbReference type="Pfam" id="PF13975">
    <property type="entry name" value="gag-asp_proteas"/>
    <property type="match status" value="1"/>
</dbReference>
<dbReference type="InterPro" id="IPR001969">
    <property type="entry name" value="Aspartic_peptidase_AS"/>
</dbReference>
<dbReference type="EMBL" id="APKE01000033">
    <property type="protein sequence ID" value="KAF0674935.1"/>
    <property type="molecule type" value="Genomic_DNA"/>
</dbReference>
<evidence type="ECO:0000313" key="3">
    <source>
        <dbReference type="Proteomes" id="UP000698242"/>
    </source>
</evidence>
<dbReference type="GO" id="GO:0006508">
    <property type="term" value="P:proteolysis"/>
    <property type="evidence" value="ECO:0007669"/>
    <property type="project" value="UniProtKB-KW"/>
</dbReference>
<dbReference type="SUPFAM" id="SSF50630">
    <property type="entry name" value="Acid proteases"/>
    <property type="match status" value="1"/>
</dbReference>
<dbReference type="NCBIfam" id="TIGR02281">
    <property type="entry name" value="clan_AA_DTGA"/>
    <property type="match status" value="1"/>
</dbReference>
<dbReference type="GO" id="GO:0004190">
    <property type="term" value="F:aspartic-type endopeptidase activity"/>
    <property type="evidence" value="ECO:0007669"/>
    <property type="project" value="InterPro"/>
</dbReference>
<comment type="caution">
    <text evidence="2">The sequence shown here is derived from an EMBL/GenBank/DDBJ whole genome shotgun (WGS) entry which is preliminary data.</text>
</comment>
<gene>
    <name evidence="2" type="ORF">PMES_02643</name>
</gene>
<keyword evidence="2" id="KW-0645">Protease</keyword>
<reference evidence="2" key="1">
    <citation type="submission" date="2013-03" db="EMBL/GenBank/DDBJ databases">
        <title>Genome Sequence of the Profundibacterium mesophilum strain KAUST100406-0324T from Red Sea, a novel genus in the family Rhodobacteraceae.</title>
        <authorList>
            <person name="Essack M."/>
            <person name="Alam I."/>
            <person name="Lafi F."/>
            <person name="Alawi W."/>
            <person name="Kamanu F."/>
            <person name="Al-Suwailem A."/>
            <person name="Lee O.O."/>
            <person name="Xu Y."/>
            <person name="Bajic V."/>
            <person name="Qian P.-Y."/>
            <person name="Archer J."/>
        </authorList>
    </citation>
    <scope>NUCLEOTIDE SEQUENCE</scope>
    <source>
        <strain evidence="2">KAUST100406-0324</strain>
    </source>
</reference>
<dbReference type="InterPro" id="IPR034122">
    <property type="entry name" value="Retropepsin-like_bacterial"/>
</dbReference>
<evidence type="ECO:0000313" key="2">
    <source>
        <dbReference type="EMBL" id="KAF0674935.1"/>
    </source>
</evidence>
<keyword evidence="1" id="KW-1133">Transmembrane helix</keyword>
<sequence length="185" mass="19925">MHLAYLALLGGALVFYTVIAGRRRLGEMTRQALLWVMIFVGVIALAGLWPGLRGTLLPQQSIVGGVVEVPQGPGGHYRLTLGLNGTPVDFIVDTGASDIVLSRDDAERIGFDPDRLSYLGRAETANGSVPLAMVMLDEVRLGEMVDTNVRASVNGSPMNGSLLGMSYLSRFGRIQIENGRLTLER</sequence>
<keyword evidence="1" id="KW-0472">Membrane</keyword>
<dbReference type="PROSITE" id="PS00141">
    <property type="entry name" value="ASP_PROTEASE"/>
    <property type="match status" value="1"/>
</dbReference>
<dbReference type="Gene3D" id="2.40.70.10">
    <property type="entry name" value="Acid Proteases"/>
    <property type="match status" value="1"/>
</dbReference>